<accession>A0ACC1YMT0</accession>
<dbReference type="Proteomes" id="UP001164539">
    <property type="component" value="Chromosome 2"/>
</dbReference>
<keyword evidence="2" id="KW-1185">Reference proteome</keyword>
<evidence type="ECO:0000313" key="2">
    <source>
        <dbReference type="Proteomes" id="UP001164539"/>
    </source>
</evidence>
<protein>
    <submittedName>
        <fullName evidence="1">Fatty acyl-CoA reductase</fullName>
    </submittedName>
</protein>
<dbReference type="EMBL" id="CM051395">
    <property type="protein sequence ID" value="KAJ4724781.1"/>
    <property type="molecule type" value="Genomic_DNA"/>
</dbReference>
<gene>
    <name evidence="1" type="ORF">OWV82_003727</name>
</gene>
<proteinExistence type="predicted"/>
<reference evidence="1 2" key="1">
    <citation type="journal article" date="2023" name="Science">
        <title>Complex scaffold remodeling in plant triterpene biosynthesis.</title>
        <authorList>
            <person name="De La Pena R."/>
            <person name="Hodgson H."/>
            <person name="Liu J.C."/>
            <person name="Stephenson M.J."/>
            <person name="Martin A.C."/>
            <person name="Owen C."/>
            <person name="Harkess A."/>
            <person name="Leebens-Mack J."/>
            <person name="Jimenez L.E."/>
            <person name="Osbourn A."/>
            <person name="Sattely E.S."/>
        </authorList>
    </citation>
    <scope>NUCLEOTIDE SEQUENCE [LARGE SCALE GENOMIC DNA]</scope>
    <source>
        <strain evidence="2">cv. JPN11</strain>
        <tissue evidence="1">Leaf</tissue>
    </source>
</reference>
<name>A0ACC1YMT0_MELAZ</name>
<organism evidence="1 2">
    <name type="scientific">Melia azedarach</name>
    <name type="common">Chinaberry tree</name>
    <dbReference type="NCBI Taxonomy" id="155640"/>
    <lineage>
        <taxon>Eukaryota</taxon>
        <taxon>Viridiplantae</taxon>
        <taxon>Streptophyta</taxon>
        <taxon>Embryophyta</taxon>
        <taxon>Tracheophyta</taxon>
        <taxon>Spermatophyta</taxon>
        <taxon>Magnoliopsida</taxon>
        <taxon>eudicotyledons</taxon>
        <taxon>Gunneridae</taxon>
        <taxon>Pentapetalae</taxon>
        <taxon>rosids</taxon>
        <taxon>malvids</taxon>
        <taxon>Sapindales</taxon>
        <taxon>Meliaceae</taxon>
        <taxon>Melia</taxon>
    </lineage>
</organism>
<evidence type="ECO:0000313" key="1">
    <source>
        <dbReference type="EMBL" id="KAJ4724781.1"/>
    </source>
</evidence>
<comment type="caution">
    <text evidence="1">The sequence shown here is derived from an EMBL/GenBank/DDBJ whole genome shotgun (WGS) entry which is preliminary data.</text>
</comment>
<sequence length="387" mass="44710">MWRNIDLVVNFAATTTFDERYDVAFDTNTMGTFHALNFAKRCIKIKMLLQVSTAYVCREKSGLILEDPFSNGEALRKTCQLDIFAENKLIKKKLNELRTENASDTKVKSTMKELGIERARLYGWPNTYVFTKAMGEMLLNYYKDNMSIIIIRPTMVTSTFKEPFSGWIEGRLRTIDGPIVCYGKGKLECLLANPNTILDLIPADMVVNLMMMAMIANDNDKSSQVIYHVCSSMRNPLRILNLHEFMTLYFTNTPYIDKNGKEVKVSKGTILDSSARFDTYIAVRYLLPLKGLKLINSIFCQRFKNVCLDLDRKIKVVMQLVELYKPYMFFNGIFDDTNSRKLLQKVIDNEMDANEINAFNFDPQCIDWEDYIINTHIPGLLRHVLKK</sequence>